<sequence>MLSIVITTIELLKNSIMGINKITSTAHFNATETDGEFIFQQLYCTLVTRTISQLKIKFKYIKKLAYITTFYEYAYCIRRNTGANPVLARNRNV</sequence>
<dbReference type="Proteomes" id="UP000234460">
    <property type="component" value="Chromosome LMANV2"/>
</dbReference>
<accession>A0AAQ1SMF6</accession>
<dbReference type="EMBL" id="OEJX01000007">
    <property type="protein sequence ID" value="SOR60263.1"/>
    <property type="molecule type" value="Genomic_DNA"/>
</dbReference>
<evidence type="ECO:0000313" key="2">
    <source>
        <dbReference type="Proteomes" id="UP000234460"/>
    </source>
</evidence>
<comment type="caution">
    <text evidence="1">The sequence shown here is derived from an EMBL/GenBank/DDBJ whole genome shotgun (WGS) entry which is preliminary data.</text>
</comment>
<dbReference type="AlphaFoldDB" id="A0AAQ1SMF6"/>
<dbReference type="AntiFam" id="ANF00053">
    <property type="entry name" value="Translation of DNA repeat"/>
</dbReference>
<evidence type="ECO:0000313" key="1">
    <source>
        <dbReference type="EMBL" id="SOR60263.1"/>
    </source>
</evidence>
<reference evidence="1 2" key="1">
    <citation type="submission" date="2017-11" db="EMBL/GenBank/DDBJ databases">
        <authorList>
            <person name="Lechat P."/>
        </authorList>
    </citation>
    <scope>NUCLEOTIDE SEQUENCE [LARGE SCALE GENOMIC DNA]</scope>
    <source>
        <strain evidence="1">L495</strain>
    </source>
</reference>
<protein>
    <submittedName>
        <fullName evidence="1">Uncharacterized protein</fullName>
    </submittedName>
</protein>
<gene>
    <name evidence="1" type="ORF">LMANV2_150115</name>
</gene>
<name>A0AAQ1SMF6_LEPIR</name>
<proteinExistence type="predicted"/>
<organism evidence="1 2">
    <name type="scientific">Leptospira interrogans serovar Manilae</name>
    <dbReference type="NCBI Taxonomy" id="214675"/>
    <lineage>
        <taxon>Bacteria</taxon>
        <taxon>Pseudomonadati</taxon>
        <taxon>Spirochaetota</taxon>
        <taxon>Spirochaetia</taxon>
        <taxon>Leptospirales</taxon>
        <taxon>Leptospiraceae</taxon>
        <taxon>Leptospira</taxon>
    </lineage>
</organism>